<dbReference type="Pfam" id="PF02630">
    <property type="entry name" value="SCO1-SenC"/>
    <property type="match status" value="1"/>
</dbReference>
<keyword evidence="8" id="KW-1185">Reference proteome</keyword>
<evidence type="ECO:0000256" key="5">
    <source>
        <dbReference type="SAM" id="SignalP"/>
    </source>
</evidence>
<feature type="chain" id="PRO_5002099062" evidence="5">
    <location>
        <begin position="19"/>
        <end position="196"/>
    </location>
</feature>
<dbReference type="Proteomes" id="UP000006764">
    <property type="component" value="Chromosome"/>
</dbReference>
<organism evidence="7 8">
    <name type="scientific">Isoalcanivorax pacificus W11-5</name>
    <dbReference type="NCBI Taxonomy" id="391936"/>
    <lineage>
        <taxon>Bacteria</taxon>
        <taxon>Pseudomonadati</taxon>
        <taxon>Pseudomonadota</taxon>
        <taxon>Gammaproteobacteria</taxon>
        <taxon>Oceanospirillales</taxon>
        <taxon>Alcanivoracaceae</taxon>
        <taxon>Isoalcanivorax</taxon>
    </lineage>
</organism>
<dbReference type="FunFam" id="3.40.30.10:FF:000013">
    <property type="entry name" value="Blast:Protein SCO1 homolog, mitochondrial"/>
    <property type="match status" value="1"/>
</dbReference>
<keyword evidence="5" id="KW-0732">Signal</keyword>
<dbReference type="RefSeq" id="WP_008734194.1">
    <property type="nucleotide sequence ID" value="NZ_CP004387.1"/>
</dbReference>
<reference evidence="7 8" key="1">
    <citation type="journal article" date="2012" name="J. Bacteriol.">
        <title>Genome sequence of an alkane-degrading bacterium, Alcanivorax pacificus type strain W11-5, isolated from deep sea sediment.</title>
        <authorList>
            <person name="Lai Q."/>
            <person name="Shao Z."/>
        </authorList>
    </citation>
    <scope>NUCLEOTIDE SEQUENCE [LARGE SCALE GENOMIC DNA]</scope>
    <source>
        <strain evidence="7 8">W11-5</strain>
    </source>
</reference>
<proteinExistence type="inferred from homology"/>
<comment type="similarity">
    <text evidence="1">Belongs to the SCO1/2 family.</text>
</comment>
<feature type="binding site" evidence="3">
    <location>
        <position position="71"/>
    </location>
    <ligand>
        <name>Cu cation</name>
        <dbReference type="ChEBI" id="CHEBI:23378"/>
    </ligand>
</feature>
<dbReference type="CDD" id="cd02968">
    <property type="entry name" value="SCO"/>
    <property type="match status" value="1"/>
</dbReference>
<name>A0A0B4XQP9_9GAMM</name>
<protein>
    <submittedName>
        <fullName evidence="7">Sco1/SenC family protein</fullName>
    </submittedName>
</protein>
<sequence length="196" mass="21901">MKKLVLMTVAVVCALAVAVLWQTSRDSAGKPLPVNTRMGGQFEMTDQNGQPFNSDALKGKVVLLFFGFTHCPDICPATMARMAQLYKDLEQTGEASDVQVVFITFDPERDTAEYLKKYLAWFHPDFIGLTGTPEQVKKVAAQYSVVYLAVGEDSEGGTEFAHSDFVYLIDREGKVRKLYPVDAELEEIKHDLRTLL</sequence>
<dbReference type="GO" id="GO:0046872">
    <property type="term" value="F:metal ion binding"/>
    <property type="evidence" value="ECO:0007669"/>
    <property type="project" value="UniProtKB-KW"/>
</dbReference>
<evidence type="ECO:0000256" key="4">
    <source>
        <dbReference type="PIRSR" id="PIRSR603782-2"/>
    </source>
</evidence>
<dbReference type="OrthoDB" id="9790194at2"/>
<evidence type="ECO:0000256" key="1">
    <source>
        <dbReference type="ARBA" id="ARBA00010996"/>
    </source>
</evidence>
<evidence type="ECO:0000313" key="7">
    <source>
        <dbReference type="EMBL" id="AJD49120.1"/>
    </source>
</evidence>
<evidence type="ECO:0000259" key="6">
    <source>
        <dbReference type="PROSITE" id="PS51352"/>
    </source>
</evidence>
<dbReference type="EMBL" id="CP004387">
    <property type="protein sequence ID" value="AJD49120.1"/>
    <property type="molecule type" value="Genomic_DNA"/>
</dbReference>
<dbReference type="InterPro" id="IPR013766">
    <property type="entry name" value="Thioredoxin_domain"/>
</dbReference>
<dbReference type="HOGENOM" id="CLU_050131_3_0_6"/>
<keyword evidence="4" id="KW-1015">Disulfide bond</keyword>
<accession>A0A0B4XQP9</accession>
<evidence type="ECO:0000256" key="3">
    <source>
        <dbReference type="PIRSR" id="PIRSR603782-1"/>
    </source>
</evidence>
<keyword evidence="2 3" id="KW-0186">Copper</keyword>
<dbReference type="Gene3D" id="3.40.30.10">
    <property type="entry name" value="Glutaredoxin"/>
    <property type="match status" value="1"/>
</dbReference>
<dbReference type="InterPro" id="IPR003782">
    <property type="entry name" value="SCO1/SenC"/>
</dbReference>
<feature type="disulfide bond" description="Redox-active" evidence="4">
    <location>
        <begin position="71"/>
        <end position="75"/>
    </location>
</feature>
<feature type="domain" description="Thioredoxin" evidence="6">
    <location>
        <begin position="33"/>
        <end position="196"/>
    </location>
</feature>
<dbReference type="KEGG" id="apac:S7S_13540"/>
<evidence type="ECO:0000313" key="8">
    <source>
        <dbReference type="Proteomes" id="UP000006764"/>
    </source>
</evidence>
<evidence type="ECO:0000256" key="2">
    <source>
        <dbReference type="ARBA" id="ARBA00023008"/>
    </source>
</evidence>
<dbReference type="PROSITE" id="PS51352">
    <property type="entry name" value="THIOREDOXIN_2"/>
    <property type="match status" value="1"/>
</dbReference>
<feature type="signal peptide" evidence="5">
    <location>
        <begin position="1"/>
        <end position="18"/>
    </location>
</feature>
<dbReference type="STRING" id="391936.S7S_13540"/>
<keyword evidence="3" id="KW-0479">Metal-binding</keyword>
<dbReference type="SUPFAM" id="SSF52833">
    <property type="entry name" value="Thioredoxin-like"/>
    <property type="match status" value="1"/>
</dbReference>
<dbReference type="AlphaFoldDB" id="A0A0B4XQP9"/>
<dbReference type="PANTHER" id="PTHR12151">
    <property type="entry name" value="ELECTRON TRANSPORT PROTIN SCO1/SENC FAMILY MEMBER"/>
    <property type="match status" value="1"/>
</dbReference>
<feature type="binding site" evidence="3">
    <location>
        <position position="162"/>
    </location>
    <ligand>
        <name>Cu cation</name>
        <dbReference type="ChEBI" id="CHEBI:23378"/>
    </ligand>
</feature>
<feature type="binding site" evidence="3">
    <location>
        <position position="75"/>
    </location>
    <ligand>
        <name>Cu cation</name>
        <dbReference type="ChEBI" id="CHEBI:23378"/>
    </ligand>
</feature>
<dbReference type="InterPro" id="IPR036249">
    <property type="entry name" value="Thioredoxin-like_sf"/>
</dbReference>
<gene>
    <name evidence="7" type="ORF">S7S_13540</name>
</gene>
<dbReference type="PANTHER" id="PTHR12151:SF25">
    <property type="entry name" value="LINALOOL DEHYDRATASE_ISOMERASE DOMAIN-CONTAINING PROTEIN"/>
    <property type="match status" value="1"/>
</dbReference>